<proteinExistence type="inferred from homology"/>
<dbReference type="EC" id="3.1.3.5" evidence="9"/>
<feature type="binding site" evidence="9">
    <location>
        <position position="9"/>
    </location>
    <ligand>
        <name>a divalent metal cation</name>
        <dbReference type="ChEBI" id="CHEBI:60240"/>
    </ligand>
</feature>
<dbReference type="RefSeq" id="WP_099067082.1">
    <property type="nucleotide sequence ID" value="NZ_LAHD01000007.1"/>
</dbReference>
<dbReference type="NCBIfam" id="TIGR00087">
    <property type="entry name" value="surE"/>
    <property type="match status" value="1"/>
</dbReference>
<evidence type="ECO:0000259" key="10">
    <source>
        <dbReference type="Pfam" id="PF01975"/>
    </source>
</evidence>
<keyword evidence="8 9" id="KW-0378">Hydrolase</keyword>
<evidence type="ECO:0000256" key="3">
    <source>
        <dbReference type="ARBA" id="ARBA00004496"/>
    </source>
</evidence>
<evidence type="ECO:0000313" key="12">
    <source>
        <dbReference type="Proteomes" id="UP000222310"/>
    </source>
</evidence>
<dbReference type="NCBIfam" id="NF001490">
    <property type="entry name" value="PRK00346.1-4"/>
    <property type="match status" value="1"/>
</dbReference>
<keyword evidence="7 9" id="KW-0547">Nucleotide-binding</keyword>
<evidence type="ECO:0000256" key="9">
    <source>
        <dbReference type="HAMAP-Rule" id="MF_00060"/>
    </source>
</evidence>
<dbReference type="AlphaFoldDB" id="A0A9Q5ZG63"/>
<dbReference type="PANTHER" id="PTHR30457:SF12">
    <property type="entry name" value="5'_3'-NUCLEOTIDASE SURE"/>
    <property type="match status" value="1"/>
</dbReference>
<dbReference type="GO" id="GO:0046872">
    <property type="term" value="F:metal ion binding"/>
    <property type="evidence" value="ECO:0007669"/>
    <property type="project" value="UniProtKB-UniRule"/>
</dbReference>
<dbReference type="PANTHER" id="PTHR30457">
    <property type="entry name" value="5'-NUCLEOTIDASE SURE"/>
    <property type="match status" value="1"/>
</dbReference>
<feature type="binding site" evidence="9">
    <location>
        <position position="8"/>
    </location>
    <ligand>
        <name>a divalent metal cation</name>
        <dbReference type="ChEBI" id="CHEBI:60240"/>
    </ligand>
</feature>
<evidence type="ECO:0000256" key="8">
    <source>
        <dbReference type="ARBA" id="ARBA00022801"/>
    </source>
</evidence>
<dbReference type="GO" id="GO:0000166">
    <property type="term" value="F:nucleotide binding"/>
    <property type="evidence" value="ECO:0007669"/>
    <property type="project" value="UniProtKB-KW"/>
</dbReference>
<comment type="subcellular location">
    <subcellularLocation>
        <location evidence="3 9">Cytoplasm</location>
    </subcellularLocation>
</comment>
<dbReference type="GO" id="GO:0008253">
    <property type="term" value="F:5'-nucleotidase activity"/>
    <property type="evidence" value="ECO:0007669"/>
    <property type="project" value="UniProtKB-UniRule"/>
</dbReference>
<evidence type="ECO:0000256" key="5">
    <source>
        <dbReference type="ARBA" id="ARBA00022490"/>
    </source>
</evidence>
<dbReference type="SUPFAM" id="SSF64167">
    <property type="entry name" value="SurE-like"/>
    <property type="match status" value="1"/>
</dbReference>
<organism evidence="11 12">
    <name type="scientific">Nostoc linckia z8</name>
    <dbReference type="NCBI Taxonomy" id="1628746"/>
    <lineage>
        <taxon>Bacteria</taxon>
        <taxon>Bacillati</taxon>
        <taxon>Cyanobacteriota</taxon>
        <taxon>Cyanophyceae</taxon>
        <taxon>Nostocales</taxon>
        <taxon>Nostocaceae</taxon>
        <taxon>Nostoc</taxon>
    </lineage>
</organism>
<evidence type="ECO:0000256" key="6">
    <source>
        <dbReference type="ARBA" id="ARBA00022723"/>
    </source>
</evidence>
<protein>
    <recommendedName>
        <fullName evidence="9">5'-nucleotidase SurE</fullName>
        <ecNumber evidence="9">3.1.3.5</ecNumber>
    </recommendedName>
    <alternativeName>
        <fullName evidence="9">Nucleoside 5'-monophosphate phosphohydrolase</fullName>
    </alternativeName>
</protein>
<feature type="binding site" evidence="9">
    <location>
        <position position="98"/>
    </location>
    <ligand>
        <name>a divalent metal cation</name>
        <dbReference type="ChEBI" id="CHEBI:60240"/>
    </ligand>
</feature>
<accession>A0A9Q5ZG63</accession>
<evidence type="ECO:0000256" key="4">
    <source>
        <dbReference type="ARBA" id="ARBA00011062"/>
    </source>
</evidence>
<dbReference type="FunFam" id="3.40.1210.10:FF:000001">
    <property type="entry name" value="5'/3'-nucleotidase SurE"/>
    <property type="match status" value="1"/>
</dbReference>
<dbReference type="GeneID" id="57093013"/>
<dbReference type="Proteomes" id="UP000222310">
    <property type="component" value="Unassembled WGS sequence"/>
</dbReference>
<feature type="domain" description="Survival protein SurE-like phosphatase/nucleotidase" evidence="10">
    <location>
        <begin position="4"/>
        <end position="189"/>
    </location>
</feature>
<evidence type="ECO:0000313" key="11">
    <source>
        <dbReference type="EMBL" id="PHK06499.1"/>
    </source>
</evidence>
<gene>
    <name evidence="9" type="primary">surE</name>
    <name evidence="11" type="ORF">VF08_04445</name>
</gene>
<evidence type="ECO:0000256" key="7">
    <source>
        <dbReference type="ARBA" id="ARBA00022741"/>
    </source>
</evidence>
<dbReference type="Gene3D" id="3.40.1210.10">
    <property type="entry name" value="Survival protein SurE-like phosphatase/nucleotidase"/>
    <property type="match status" value="1"/>
</dbReference>
<comment type="similarity">
    <text evidence="4 9">Belongs to the SurE nucleotidase family.</text>
</comment>
<keyword evidence="6 9" id="KW-0479">Metal-binding</keyword>
<dbReference type="InterPro" id="IPR030048">
    <property type="entry name" value="SurE"/>
</dbReference>
<comment type="function">
    <text evidence="9">Nucleotidase that shows phosphatase activity on nucleoside 5'-monophosphates.</text>
</comment>
<comment type="catalytic activity">
    <reaction evidence="1 9">
        <text>a ribonucleoside 5'-phosphate + H2O = a ribonucleoside + phosphate</text>
        <dbReference type="Rhea" id="RHEA:12484"/>
        <dbReference type="ChEBI" id="CHEBI:15377"/>
        <dbReference type="ChEBI" id="CHEBI:18254"/>
        <dbReference type="ChEBI" id="CHEBI:43474"/>
        <dbReference type="ChEBI" id="CHEBI:58043"/>
        <dbReference type="EC" id="3.1.3.5"/>
    </reaction>
</comment>
<evidence type="ECO:0000256" key="2">
    <source>
        <dbReference type="ARBA" id="ARBA00001946"/>
    </source>
</evidence>
<evidence type="ECO:0000256" key="1">
    <source>
        <dbReference type="ARBA" id="ARBA00000815"/>
    </source>
</evidence>
<dbReference type="HAMAP" id="MF_00060">
    <property type="entry name" value="SurE"/>
    <property type="match status" value="1"/>
</dbReference>
<sequence length="265" mass="29151">MKLLISNDDGISAIGIRTLANYLAQAGHDVTVVCPDRERSATGHGLTMHQPIRAEIVESFFDPAVKAWACDGTPSDCVKLALWALLETPPDFVLSGINQGANLGTEILYSGTVSAAMEGLIEGIPSIAMSLTSRTSKNFQPAAKFAKILLDQLAEKPLPDLMLLNVNIPAVEWEEIAGVTLTRQGVRRYIDVFDKRVDPRGKTYYWLTGEVIEDVEPPIGLNLPQNVPTDVHVVRNNYISVTPLQYNLTYATGIDKLSQWQFKFP</sequence>
<name>A0A9Q5ZG63_NOSLI</name>
<dbReference type="Pfam" id="PF01975">
    <property type="entry name" value="SurE"/>
    <property type="match status" value="1"/>
</dbReference>
<comment type="cofactor">
    <cofactor evidence="2">
        <name>Mg(2+)</name>
        <dbReference type="ChEBI" id="CHEBI:18420"/>
    </cofactor>
</comment>
<keyword evidence="5 9" id="KW-0963">Cytoplasm</keyword>
<dbReference type="NCBIfam" id="NF001492">
    <property type="entry name" value="PRK00346.2-2"/>
    <property type="match status" value="1"/>
</dbReference>
<dbReference type="EMBL" id="LAHD01000007">
    <property type="protein sequence ID" value="PHK06499.1"/>
    <property type="molecule type" value="Genomic_DNA"/>
</dbReference>
<dbReference type="GO" id="GO:0005737">
    <property type="term" value="C:cytoplasm"/>
    <property type="evidence" value="ECO:0007669"/>
    <property type="project" value="UniProtKB-SubCell"/>
</dbReference>
<dbReference type="InterPro" id="IPR002828">
    <property type="entry name" value="SurE-like_Pase/nucleotidase"/>
</dbReference>
<dbReference type="InterPro" id="IPR036523">
    <property type="entry name" value="SurE-like_sf"/>
</dbReference>
<dbReference type="GO" id="GO:0004309">
    <property type="term" value="F:exopolyphosphatase activity"/>
    <property type="evidence" value="ECO:0007669"/>
    <property type="project" value="TreeGrafter"/>
</dbReference>
<feature type="binding site" evidence="9">
    <location>
        <position position="40"/>
    </location>
    <ligand>
        <name>a divalent metal cation</name>
        <dbReference type="ChEBI" id="CHEBI:60240"/>
    </ligand>
</feature>
<comment type="caution">
    <text evidence="11">The sequence shown here is derived from an EMBL/GenBank/DDBJ whole genome shotgun (WGS) entry which is preliminary data.</text>
</comment>
<reference evidence="11 12" key="1">
    <citation type="submission" date="2015-02" db="EMBL/GenBank/DDBJ databases">
        <title>Nostoc linckia genome annotation.</title>
        <authorList>
            <person name="Zhou Z."/>
        </authorList>
    </citation>
    <scope>NUCLEOTIDE SEQUENCE [LARGE SCALE GENOMIC DNA]</scope>
    <source>
        <strain evidence="12">z8</strain>
    </source>
</reference>
<comment type="cofactor">
    <cofactor evidence="9">
        <name>a divalent metal cation</name>
        <dbReference type="ChEBI" id="CHEBI:60240"/>
    </cofactor>
    <text evidence="9">Binds 1 divalent metal cation per subunit.</text>
</comment>
<dbReference type="GO" id="GO:0008254">
    <property type="term" value="F:3'-nucleotidase activity"/>
    <property type="evidence" value="ECO:0007669"/>
    <property type="project" value="TreeGrafter"/>
</dbReference>